<name>A0A232FIX2_9HYME</name>
<sequence>QSFELPGKPPKSARNGSYAGFLDPRRSVTTCRWLNLIAKMESVPTARKKSLKQLDSCI</sequence>
<evidence type="ECO:0000313" key="2">
    <source>
        <dbReference type="EMBL" id="OXU30691.1"/>
    </source>
</evidence>
<dbReference type="Proteomes" id="UP000215335">
    <property type="component" value="Unassembled WGS sequence"/>
</dbReference>
<feature type="region of interest" description="Disordered" evidence="1">
    <location>
        <begin position="1"/>
        <end position="21"/>
    </location>
</feature>
<feature type="non-terminal residue" evidence="2">
    <location>
        <position position="1"/>
    </location>
</feature>
<keyword evidence="3" id="KW-1185">Reference proteome</keyword>
<dbReference type="EMBL" id="NNAY01000131">
    <property type="protein sequence ID" value="OXU30691.1"/>
    <property type="molecule type" value="Genomic_DNA"/>
</dbReference>
<evidence type="ECO:0000256" key="1">
    <source>
        <dbReference type="SAM" id="MobiDB-lite"/>
    </source>
</evidence>
<gene>
    <name evidence="2" type="ORF">TSAR_015658</name>
</gene>
<dbReference type="AlphaFoldDB" id="A0A232FIX2"/>
<proteinExistence type="predicted"/>
<comment type="caution">
    <text evidence="2">The sequence shown here is derived from an EMBL/GenBank/DDBJ whole genome shotgun (WGS) entry which is preliminary data.</text>
</comment>
<organism evidence="2 3">
    <name type="scientific">Trichomalopsis sarcophagae</name>
    <dbReference type="NCBI Taxonomy" id="543379"/>
    <lineage>
        <taxon>Eukaryota</taxon>
        <taxon>Metazoa</taxon>
        <taxon>Ecdysozoa</taxon>
        <taxon>Arthropoda</taxon>
        <taxon>Hexapoda</taxon>
        <taxon>Insecta</taxon>
        <taxon>Pterygota</taxon>
        <taxon>Neoptera</taxon>
        <taxon>Endopterygota</taxon>
        <taxon>Hymenoptera</taxon>
        <taxon>Apocrita</taxon>
        <taxon>Proctotrupomorpha</taxon>
        <taxon>Chalcidoidea</taxon>
        <taxon>Pteromalidae</taxon>
        <taxon>Pteromalinae</taxon>
        <taxon>Trichomalopsis</taxon>
    </lineage>
</organism>
<accession>A0A232FIX2</accession>
<protein>
    <submittedName>
        <fullName evidence="2">Uncharacterized protein</fullName>
    </submittedName>
</protein>
<evidence type="ECO:0000313" key="3">
    <source>
        <dbReference type="Proteomes" id="UP000215335"/>
    </source>
</evidence>
<reference evidence="2 3" key="1">
    <citation type="journal article" date="2017" name="Curr. Biol.">
        <title>The Evolution of Venom by Co-option of Single-Copy Genes.</title>
        <authorList>
            <person name="Martinson E.O."/>
            <person name="Mrinalini"/>
            <person name="Kelkar Y.D."/>
            <person name="Chang C.H."/>
            <person name="Werren J.H."/>
        </authorList>
    </citation>
    <scope>NUCLEOTIDE SEQUENCE [LARGE SCALE GENOMIC DNA]</scope>
    <source>
        <strain evidence="2 3">Alberta</strain>
        <tissue evidence="2">Whole body</tissue>
    </source>
</reference>